<name>A0A7D9HYM8_PARCT</name>
<comment type="caution">
    <text evidence="3">The sequence shown here is derived from an EMBL/GenBank/DDBJ whole genome shotgun (WGS) entry which is preliminary data.</text>
</comment>
<evidence type="ECO:0000259" key="2">
    <source>
        <dbReference type="Pfam" id="PF20209"/>
    </source>
</evidence>
<sequence length="558" mass="64056">MKKKRSSETFQNKQNQRNKSLQSLILKFHDIVSKGPLYVCSCCDQLWYKHSVLSAATLRKKNHDAKKYLQNKTSVNNVEWLCKTCLNYLAKNKVLPCAAINGMQFPMKPAFFYLSELECRLLAPRLAFQKLMQAPRGKQFKINGNVVNVPADITNTVSMLPRLSVETGTIKVNLKRRLQYKSSALSLNVRPHKVVQAAQWLVDNSSLYREEGITFNNTWLESSPNVVLTADDSDVEKTVNDLPDIDSSVNKTQLPPDEQWSEDEAEIPAGVTDTMLTAPDFVTDNERQYILNVAPGEGSRPISIFRDKYSEELAYPGIFLGQKRPDNTDRLTDVHYSEICKSELRRSDRRAAMCVENIFFKTKKLQMKILLGQSQVALRKCHRNHGTITAGQLKQPGAIDNMIHHDQGEAAPLGKIADWFYRVEYQQRGSPHIHMLIWLENAPTFGEDFDCDVIEFIDKIITCEKPTANPDLLALVNRQVHRHSHTCRKKSKSVCRFNYPQPPMRLTKILYPLDIDDMDDNELGQHKDTWKFIKKHLNEMKDGEDITFEQLLKENQMN</sequence>
<gene>
    <name evidence="3" type="ORF">PACLA_8A041175</name>
</gene>
<protein>
    <submittedName>
        <fullName evidence="3">Uncharacterized protein</fullName>
    </submittedName>
</protein>
<dbReference type="Pfam" id="PF20209">
    <property type="entry name" value="DUF6570"/>
    <property type="match status" value="1"/>
</dbReference>
<dbReference type="EMBL" id="CACRXK020002002">
    <property type="protein sequence ID" value="CAB3992216.1"/>
    <property type="molecule type" value="Genomic_DNA"/>
</dbReference>
<dbReference type="AlphaFoldDB" id="A0A7D9HYM8"/>
<dbReference type="Pfam" id="PF14214">
    <property type="entry name" value="Helitron_like_N"/>
    <property type="match status" value="1"/>
</dbReference>
<dbReference type="InterPro" id="IPR046700">
    <property type="entry name" value="DUF6570"/>
</dbReference>
<keyword evidence="4" id="KW-1185">Reference proteome</keyword>
<dbReference type="InterPro" id="IPR025476">
    <property type="entry name" value="Helitron_helicase-like"/>
</dbReference>
<proteinExistence type="predicted"/>
<reference evidence="3" key="1">
    <citation type="submission" date="2020-04" db="EMBL/GenBank/DDBJ databases">
        <authorList>
            <person name="Alioto T."/>
            <person name="Alioto T."/>
            <person name="Gomez Garrido J."/>
        </authorList>
    </citation>
    <scope>NUCLEOTIDE SEQUENCE</scope>
    <source>
        <strain evidence="3">A484AB</strain>
    </source>
</reference>
<evidence type="ECO:0000313" key="3">
    <source>
        <dbReference type="EMBL" id="CAB3992216.1"/>
    </source>
</evidence>
<organism evidence="3 4">
    <name type="scientific">Paramuricea clavata</name>
    <name type="common">Red gorgonian</name>
    <name type="synonym">Violescent sea-whip</name>
    <dbReference type="NCBI Taxonomy" id="317549"/>
    <lineage>
        <taxon>Eukaryota</taxon>
        <taxon>Metazoa</taxon>
        <taxon>Cnidaria</taxon>
        <taxon>Anthozoa</taxon>
        <taxon>Octocorallia</taxon>
        <taxon>Malacalcyonacea</taxon>
        <taxon>Plexauridae</taxon>
        <taxon>Paramuricea</taxon>
    </lineage>
</organism>
<evidence type="ECO:0000313" key="4">
    <source>
        <dbReference type="Proteomes" id="UP001152795"/>
    </source>
</evidence>
<dbReference type="OrthoDB" id="6141723at2759"/>
<feature type="domain" description="DUF6570" evidence="2">
    <location>
        <begin position="92"/>
        <end position="220"/>
    </location>
</feature>
<dbReference type="Proteomes" id="UP001152795">
    <property type="component" value="Unassembled WGS sequence"/>
</dbReference>
<feature type="domain" description="Helitron helicase-like" evidence="1">
    <location>
        <begin position="410"/>
        <end position="437"/>
    </location>
</feature>
<evidence type="ECO:0000259" key="1">
    <source>
        <dbReference type="Pfam" id="PF14214"/>
    </source>
</evidence>
<accession>A0A7D9HYM8</accession>